<name>A0ABU3CG04_9FLAO</name>
<dbReference type="PROSITE" id="PS50213">
    <property type="entry name" value="FAS1"/>
    <property type="match status" value="1"/>
</dbReference>
<dbReference type="SMART" id="SM00554">
    <property type="entry name" value="FAS1"/>
    <property type="match status" value="1"/>
</dbReference>
<keyword evidence="4" id="KW-1185">Reference proteome</keyword>
<dbReference type="InterPro" id="IPR000782">
    <property type="entry name" value="FAS1_domain"/>
</dbReference>
<dbReference type="Pfam" id="PF02469">
    <property type="entry name" value="Fasciclin"/>
    <property type="match status" value="1"/>
</dbReference>
<feature type="domain" description="FAS1" evidence="2">
    <location>
        <begin position="70"/>
        <end position="204"/>
    </location>
</feature>
<dbReference type="Gene3D" id="2.30.180.10">
    <property type="entry name" value="FAS1 domain"/>
    <property type="match status" value="1"/>
</dbReference>
<proteinExistence type="predicted"/>
<dbReference type="InterPro" id="IPR036378">
    <property type="entry name" value="FAS1_dom_sf"/>
</dbReference>
<gene>
    <name evidence="3" type="ORF">RM545_01185</name>
</gene>
<dbReference type="PANTHER" id="PTHR10900">
    <property type="entry name" value="PERIOSTIN-RELATED"/>
    <property type="match status" value="1"/>
</dbReference>
<dbReference type="PROSITE" id="PS51257">
    <property type="entry name" value="PROKAR_LIPOPROTEIN"/>
    <property type="match status" value="1"/>
</dbReference>
<keyword evidence="1" id="KW-0732">Signal</keyword>
<organism evidence="3 4">
    <name type="scientific">Autumnicola lenta</name>
    <dbReference type="NCBI Taxonomy" id="3075593"/>
    <lineage>
        <taxon>Bacteria</taxon>
        <taxon>Pseudomonadati</taxon>
        <taxon>Bacteroidota</taxon>
        <taxon>Flavobacteriia</taxon>
        <taxon>Flavobacteriales</taxon>
        <taxon>Flavobacteriaceae</taxon>
        <taxon>Autumnicola</taxon>
    </lineage>
</organism>
<feature type="chain" id="PRO_5046000285" evidence="1">
    <location>
        <begin position="28"/>
        <end position="213"/>
    </location>
</feature>
<evidence type="ECO:0000259" key="2">
    <source>
        <dbReference type="PROSITE" id="PS50213"/>
    </source>
</evidence>
<accession>A0ABU3CG04</accession>
<dbReference type="SUPFAM" id="SSF82153">
    <property type="entry name" value="FAS1 domain"/>
    <property type="match status" value="1"/>
</dbReference>
<sequence length="213" mass="22830">MKTISFKTILVALVTVLGASFYGCGGASGTGGMSDGNYEQGRTTNTLGELPYPAADMDYDNMFGGVDTDDYDLMTLVGMDQNLSTFAALAKLANVDMKLDYTGPVTMFIPTNEAFQKMPLEKFNMLTDPSNRAQLGRFIQRHTLPNKVSAVNFNSSQAIETASEEEITVDTEAGGSLITIGGAQVIKSDIEASNGIIHVVNSVVEPTRDVFSE</sequence>
<comment type="caution">
    <text evidence="3">The sequence shown here is derived from an EMBL/GenBank/DDBJ whole genome shotgun (WGS) entry which is preliminary data.</text>
</comment>
<dbReference type="PANTHER" id="PTHR10900:SF77">
    <property type="entry name" value="FI19380P1"/>
    <property type="match status" value="1"/>
</dbReference>
<protein>
    <submittedName>
        <fullName evidence="3">Fasciclin domain-containing protein</fullName>
    </submittedName>
</protein>
<evidence type="ECO:0000313" key="4">
    <source>
        <dbReference type="Proteomes" id="UP001245285"/>
    </source>
</evidence>
<dbReference type="RefSeq" id="WP_311493432.1">
    <property type="nucleotide sequence ID" value="NZ_JAVRHO010000001.1"/>
</dbReference>
<dbReference type="InterPro" id="IPR050904">
    <property type="entry name" value="Adhesion/Biosynth-related"/>
</dbReference>
<reference evidence="3 4" key="1">
    <citation type="submission" date="2023-09" db="EMBL/GenBank/DDBJ databases">
        <authorList>
            <person name="Rey-Velasco X."/>
        </authorList>
    </citation>
    <scope>NUCLEOTIDE SEQUENCE [LARGE SCALE GENOMIC DNA]</scope>
    <source>
        <strain evidence="3 4">F260</strain>
    </source>
</reference>
<feature type="signal peptide" evidence="1">
    <location>
        <begin position="1"/>
        <end position="27"/>
    </location>
</feature>
<dbReference type="Proteomes" id="UP001245285">
    <property type="component" value="Unassembled WGS sequence"/>
</dbReference>
<evidence type="ECO:0000313" key="3">
    <source>
        <dbReference type="EMBL" id="MDT0645288.1"/>
    </source>
</evidence>
<dbReference type="EMBL" id="JAVRHO010000001">
    <property type="protein sequence ID" value="MDT0645288.1"/>
    <property type="molecule type" value="Genomic_DNA"/>
</dbReference>
<evidence type="ECO:0000256" key="1">
    <source>
        <dbReference type="SAM" id="SignalP"/>
    </source>
</evidence>